<dbReference type="AlphaFoldDB" id="A0A927N369"/>
<evidence type="ECO:0008006" key="3">
    <source>
        <dbReference type="Google" id="ProtNLM"/>
    </source>
</evidence>
<gene>
    <name evidence="1" type="ORF">HEB94_008334</name>
</gene>
<dbReference type="GO" id="GO:0009306">
    <property type="term" value="P:protein secretion"/>
    <property type="evidence" value="ECO:0007669"/>
    <property type="project" value="InterPro"/>
</dbReference>
<dbReference type="InterPro" id="IPR022536">
    <property type="entry name" value="EspC"/>
</dbReference>
<organism evidence="1 2">
    <name type="scientific">Actinopolymorpha pittospori</name>
    <dbReference type="NCBI Taxonomy" id="648752"/>
    <lineage>
        <taxon>Bacteria</taxon>
        <taxon>Bacillati</taxon>
        <taxon>Actinomycetota</taxon>
        <taxon>Actinomycetes</taxon>
        <taxon>Propionibacteriales</taxon>
        <taxon>Actinopolymorphaceae</taxon>
        <taxon>Actinopolymorpha</taxon>
    </lineage>
</organism>
<sequence>MVEVKVAIKGLKDTAADFEDMGKKLGAASKKADTIDLANPEFGYMGEKEGLNTAYAAAQKFLIDVLKDGAETMESVAKAVRTAAKAYEADEKAGVCRIDDAYGD</sequence>
<dbReference type="Proteomes" id="UP000638648">
    <property type="component" value="Unassembled WGS sequence"/>
</dbReference>
<protein>
    <recommendedName>
        <fullName evidence="3">Excreted virulence factor EspC, type VII ESX diderm</fullName>
    </recommendedName>
</protein>
<dbReference type="EMBL" id="JADBEM010000001">
    <property type="protein sequence ID" value="MBE1611486.1"/>
    <property type="molecule type" value="Genomic_DNA"/>
</dbReference>
<evidence type="ECO:0000313" key="2">
    <source>
        <dbReference type="Proteomes" id="UP000638648"/>
    </source>
</evidence>
<dbReference type="Pfam" id="PF10824">
    <property type="entry name" value="T7SS_ESX_EspC"/>
    <property type="match status" value="1"/>
</dbReference>
<dbReference type="RefSeq" id="WP_192754693.1">
    <property type="nucleotide sequence ID" value="NZ_BAABJL010000178.1"/>
</dbReference>
<evidence type="ECO:0000313" key="1">
    <source>
        <dbReference type="EMBL" id="MBE1611486.1"/>
    </source>
</evidence>
<name>A0A927N369_9ACTN</name>
<accession>A0A927N369</accession>
<reference evidence="1" key="1">
    <citation type="submission" date="2020-10" db="EMBL/GenBank/DDBJ databases">
        <title>Sequencing the genomes of 1000 actinobacteria strains.</title>
        <authorList>
            <person name="Klenk H.-P."/>
        </authorList>
    </citation>
    <scope>NUCLEOTIDE SEQUENCE</scope>
    <source>
        <strain evidence="1">DSM 45354</strain>
    </source>
</reference>
<proteinExistence type="predicted"/>
<comment type="caution">
    <text evidence="1">The sequence shown here is derived from an EMBL/GenBank/DDBJ whole genome shotgun (WGS) entry which is preliminary data.</text>
</comment>
<keyword evidence="2" id="KW-1185">Reference proteome</keyword>